<dbReference type="SUPFAM" id="SSF54001">
    <property type="entry name" value="Cysteine proteinases"/>
    <property type="match status" value="1"/>
</dbReference>
<protein>
    <recommendedName>
        <fullName evidence="6">NlpC/P60 domain-containing protein</fullName>
    </recommendedName>
</protein>
<dbReference type="GO" id="GO:0006508">
    <property type="term" value="P:proteolysis"/>
    <property type="evidence" value="ECO:0007669"/>
    <property type="project" value="UniProtKB-KW"/>
</dbReference>
<keyword evidence="4" id="KW-0788">Thiol protease</keyword>
<reference evidence="7 8" key="1">
    <citation type="submission" date="2018-11" db="EMBL/GenBank/DDBJ databases">
        <authorList>
            <person name="Li F."/>
        </authorList>
    </citation>
    <scope>NUCLEOTIDE SEQUENCE [LARGE SCALE GENOMIC DNA]</scope>
    <source>
        <strain evidence="7 8">KIS18-7</strain>
    </source>
</reference>
<comment type="similarity">
    <text evidence="1">Belongs to the peptidase C40 family.</text>
</comment>
<proteinExistence type="inferred from homology"/>
<dbReference type="EMBL" id="RJSG01000002">
    <property type="protein sequence ID" value="RNL79076.1"/>
    <property type="molecule type" value="Genomic_DNA"/>
</dbReference>
<keyword evidence="2" id="KW-0645">Protease</keyword>
<dbReference type="AlphaFoldDB" id="A0A3N0DUB6"/>
<keyword evidence="8" id="KW-1185">Reference proteome</keyword>
<dbReference type="InterPro" id="IPR038765">
    <property type="entry name" value="Papain-like_cys_pep_sf"/>
</dbReference>
<dbReference type="InterPro" id="IPR000064">
    <property type="entry name" value="NLP_P60_dom"/>
</dbReference>
<dbReference type="Proteomes" id="UP000277094">
    <property type="component" value="Unassembled WGS sequence"/>
</dbReference>
<feature type="coiled-coil region" evidence="5">
    <location>
        <begin position="159"/>
        <end position="186"/>
    </location>
</feature>
<dbReference type="PANTHER" id="PTHR47359:SF3">
    <property type="entry name" value="NLP_P60 DOMAIN-CONTAINING PROTEIN-RELATED"/>
    <property type="match status" value="1"/>
</dbReference>
<dbReference type="PANTHER" id="PTHR47359">
    <property type="entry name" value="PEPTIDOGLYCAN DL-ENDOPEPTIDASE CWLO"/>
    <property type="match status" value="1"/>
</dbReference>
<dbReference type="Gene3D" id="3.90.1720.10">
    <property type="entry name" value="endopeptidase domain like (from Nostoc punctiforme)"/>
    <property type="match status" value="1"/>
</dbReference>
<dbReference type="Gene3D" id="6.10.250.3150">
    <property type="match status" value="1"/>
</dbReference>
<sequence>MLHGRKRISALVATLVALLTALVTVGIGLAAPSADAKPDLKTVKKQVQSLDRQAEAASERFNAANVRLAATKMRLSALNADLGRQQRLVDDMREQVAALVVDQYQGNALSTTSQVVLSSNPDKFLDNLSAVSAYNNQRGQVMKEFSAQLSRLYLRKHAVKAEARHIAKLKAQMAQEKAQIDKKAAKAHRLLDSLQPAVRASYYRTAAKGYTGPLPAPPSNPRAATAVKFALAQVGKAYSYGASGPNAYDCSGLTMAAWGAAGVSLPHSSSAQTGSGARVSESDLEPGDLVFYYSPVSHVGMYIGNGLIVNAENPSSGVRVQPLHSMPYVGAVRPG</sequence>
<name>A0A3N0DUB6_9ACTN</name>
<comment type="caution">
    <text evidence="7">The sequence shown here is derived from an EMBL/GenBank/DDBJ whole genome shotgun (WGS) entry which is preliminary data.</text>
</comment>
<evidence type="ECO:0000256" key="3">
    <source>
        <dbReference type="ARBA" id="ARBA00022801"/>
    </source>
</evidence>
<evidence type="ECO:0000313" key="7">
    <source>
        <dbReference type="EMBL" id="RNL79076.1"/>
    </source>
</evidence>
<dbReference type="PROSITE" id="PS51935">
    <property type="entry name" value="NLPC_P60"/>
    <property type="match status" value="1"/>
</dbReference>
<dbReference type="Pfam" id="PF00877">
    <property type="entry name" value="NLPC_P60"/>
    <property type="match status" value="1"/>
</dbReference>
<evidence type="ECO:0000313" key="8">
    <source>
        <dbReference type="Proteomes" id="UP000277094"/>
    </source>
</evidence>
<gene>
    <name evidence="7" type="ORF">EFL95_08540</name>
</gene>
<organism evidence="7 8">
    <name type="scientific">Nocardioides marmorisolisilvae</name>
    <dbReference type="NCBI Taxonomy" id="1542737"/>
    <lineage>
        <taxon>Bacteria</taxon>
        <taxon>Bacillati</taxon>
        <taxon>Actinomycetota</taxon>
        <taxon>Actinomycetes</taxon>
        <taxon>Propionibacteriales</taxon>
        <taxon>Nocardioidaceae</taxon>
        <taxon>Nocardioides</taxon>
    </lineage>
</organism>
<evidence type="ECO:0000259" key="6">
    <source>
        <dbReference type="PROSITE" id="PS51935"/>
    </source>
</evidence>
<dbReference type="GO" id="GO:0008234">
    <property type="term" value="F:cysteine-type peptidase activity"/>
    <property type="evidence" value="ECO:0007669"/>
    <property type="project" value="UniProtKB-KW"/>
</dbReference>
<evidence type="ECO:0000256" key="1">
    <source>
        <dbReference type="ARBA" id="ARBA00007074"/>
    </source>
</evidence>
<evidence type="ECO:0000256" key="4">
    <source>
        <dbReference type="ARBA" id="ARBA00022807"/>
    </source>
</evidence>
<dbReference type="InterPro" id="IPR051794">
    <property type="entry name" value="PG_Endopeptidase_C40"/>
</dbReference>
<keyword evidence="5" id="KW-0175">Coiled coil</keyword>
<accession>A0A3N0DUB6</accession>
<dbReference type="OrthoDB" id="5177647at2"/>
<evidence type="ECO:0000256" key="5">
    <source>
        <dbReference type="SAM" id="Coils"/>
    </source>
</evidence>
<feature type="domain" description="NlpC/P60" evidence="6">
    <location>
        <begin position="220"/>
        <end position="335"/>
    </location>
</feature>
<evidence type="ECO:0000256" key="2">
    <source>
        <dbReference type="ARBA" id="ARBA00022670"/>
    </source>
</evidence>
<keyword evidence="3" id="KW-0378">Hydrolase</keyword>
<feature type="coiled-coil region" evidence="5">
    <location>
        <begin position="40"/>
        <end position="95"/>
    </location>
</feature>